<evidence type="ECO:0000256" key="8">
    <source>
        <dbReference type="ARBA" id="ARBA00031828"/>
    </source>
</evidence>
<dbReference type="RefSeq" id="WP_013610976.1">
    <property type="nucleotide sequence ID" value="NZ_CABJFF010000021.1"/>
</dbReference>
<protein>
    <recommendedName>
        <fullName evidence="8 9">D,D-heptose 1,7-bisphosphate phosphatase</fullName>
        <ecNumber evidence="9">3.1.3.-</ecNumber>
    </recommendedName>
</protein>
<keyword evidence="6 9" id="KW-0378">Hydrolase</keyword>
<comment type="cofactor">
    <cofactor evidence="1 12">
        <name>Mg(2+)</name>
        <dbReference type="ChEBI" id="CHEBI:18420"/>
    </cofactor>
</comment>
<dbReference type="NCBIfam" id="TIGR01662">
    <property type="entry name" value="HAD-SF-IIIA"/>
    <property type="match status" value="1"/>
</dbReference>
<evidence type="ECO:0000256" key="10">
    <source>
        <dbReference type="PIRSR" id="PIRSR004682-1"/>
    </source>
</evidence>
<evidence type="ECO:0000256" key="1">
    <source>
        <dbReference type="ARBA" id="ARBA00001946"/>
    </source>
</evidence>
<evidence type="ECO:0000256" key="11">
    <source>
        <dbReference type="PIRSR" id="PIRSR004682-3"/>
    </source>
</evidence>
<evidence type="ECO:0000256" key="9">
    <source>
        <dbReference type="PIRNR" id="PIRNR004682"/>
    </source>
</evidence>
<dbReference type="PIRSF" id="PIRSF004682">
    <property type="entry name" value="GmhB"/>
    <property type="match status" value="1"/>
</dbReference>
<feature type="binding site" evidence="12">
    <location>
        <position position="105"/>
    </location>
    <ligand>
        <name>Zn(2+)</name>
        <dbReference type="ChEBI" id="CHEBI:29105"/>
    </ligand>
</feature>
<dbReference type="Pfam" id="PF08645">
    <property type="entry name" value="PNK3P"/>
    <property type="match status" value="1"/>
</dbReference>
<evidence type="ECO:0000256" key="5">
    <source>
        <dbReference type="ARBA" id="ARBA00022723"/>
    </source>
</evidence>
<comment type="subcellular location">
    <subcellularLocation>
        <location evidence="2 9">Cytoplasm</location>
    </subcellularLocation>
</comment>
<keyword evidence="5 12" id="KW-0479">Metal-binding</keyword>
<feature type="site" description="Stabilizes the phosphoryl group" evidence="11">
    <location>
        <position position="116"/>
    </location>
</feature>
<proteinExistence type="inferred from homology"/>
<reference evidence="13" key="1">
    <citation type="submission" date="2022-01" db="EMBL/GenBank/DDBJ databases">
        <title>Collection of gut derived symbiotic bacterial strains cultured from healthy donors.</title>
        <authorList>
            <person name="Lin H."/>
            <person name="Kohout C."/>
            <person name="Waligurski E."/>
            <person name="Pamer E.G."/>
        </authorList>
    </citation>
    <scope>NUCLEOTIDE SEQUENCE</scope>
    <source>
        <strain evidence="13">DFI.1.149</strain>
    </source>
</reference>
<evidence type="ECO:0000256" key="6">
    <source>
        <dbReference type="ARBA" id="ARBA00022801"/>
    </source>
</evidence>
<dbReference type="GO" id="GO:0005975">
    <property type="term" value="P:carbohydrate metabolic process"/>
    <property type="evidence" value="ECO:0007669"/>
    <property type="project" value="InterPro"/>
</dbReference>
<feature type="binding site" evidence="12">
    <location>
        <position position="114"/>
    </location>
    <ligand>
        <name>Zn(2+)</name>
        <dbReference type="ChEBI" id="CHEBI:29105"/>
    </ligand>
</feature>
<dbReference type="EC" id="3.1.3.-" evidence="9"/>
<feature type="binding site" evidence="12">
    <location>
        <position position="112"/>
    </location>
    <ligand>
        <name>Zn(2+)</name>
        <dbReference type="ChEBI" id="CHEBI:29105"/>
    </ligand>
</feature>
<dbReference type="SUPFAM" id="SSF56784">
    <property type="entry name" value="HAD-like"/>
    <property type="match status" value="1"/>
</dbReference>
<dbReference type="PANTHER" id="PTHR42891">
    <property type="entry name" value="D-GLYCERO-BETA-D-MANNO-HEPTOSE-1,7-BISPHOSPHATE 7-PHOSPHATASE"/>
    <property type="match status" value="1"/>
</dbReference>
<name>A0AAW6FMG9_9BACT</name>
<feature type="binding site" evidence="12">
    <location>
        <position position="22"/>
    </location>
    <ligand>
        <name>Mg(2+)</name>
        <dbReference type="ChEBI" id="CHEBI:18420"/>
    </ligand>
</feature>
<comment type="similarity">
    <text evidence="9">Belongs to the gmhB family.</text>
</comment>
<dbReference type="InterPro" id="IPR023214">
    <property type="entry name" value="HAD_sf"/>
</dbReference>
<dbReference type="InterPro" id="IPR006549">
    <property type="entry name" value="HAD-SF_hydro_IIIA"/>
</dbReference>
<gene>
    <name evidence="13" type="ORF">L0P03_16075</name>
    <name evidence="14" type="ORF">PN645_15670</name>
</gene>
<dbReference type="PANTHER" id="PTHR42891:SF1">
    <property type="entry name" value="D-GLYCERO-BETA-D-MANNO-HEPTOSE-1,7-BISPHOSPHATE 7-PHOSPHATASE"/>
    <property type="match status" value="1"/>
</dbReference>
<sequence>MKRTTTSISTQPLNKAVFLDRDGTINSDEGHYYIYKPEDFVFNPGVIEGLKRLQKAGYLLIVITNQGGIAKGIYTREDMFKVHEKMCAELEKHGVTLTKIYYCPHHESIKTCVCRKPSPYMVNLAIEEFHIDKKRSWFIGDSSKDVKCAEDAGVKPLRIHKNQDITPVIDQILKSKDSF</sequence>
<evidence type="ECO:0000256" key="3">
    <source>
        <dbReference type="ARBA" id="ARBA00011245"/>
    </source>
</evidence>
<dbReference type="InterPro" id="IPR006543">
    <property type="entry name" value="Histidinol-phos"/>
</dbReference>
<evidence type="ECO:0000256" key="4">
    <source>
        <dbReference type="ARBA" id="ARBA00022490"/>
    </source>
</evidence>
<comment type="caution">
    <text evidence="14">The sequence shown here is derived from an EMBL/GenBank/DDBJ whole genome shotgun (WGS) entry which is preliminary data.</text>
</comment>
<organism evidence="14 15">
    <name type="scientific">Odoribacter splanchnicus</name>
    <dbReference type="NCBI Taxonomy" id="28118"/>
    <lineage>
        <taxon>Bacteria</taxon>
        <taxon>Pseudomonadati</taxon>
        <taxon>Bacteroidota</taxon>
        <taxon>Bacteroidia</taxon>
        <taxon>Bacteroidales</taxon>
        <taxon>Odoribacteraceae</taxon>
        <taxon>Odoribacter</taxon>
    </lineage>
</organism>
<keyword evidence="12" id="KW-0862">Zinc</keyword>
<keyword evidence="4 9" id="KW-0963">Cytoplasm</keyword>
<dbReference type="InterPro" id="IPR004446">
    <property type="entry name" value="Heptose_bisP_phosphatase"/>
</dbReference>
<evidence type="ECO:0000256" key="2">
    <source>
        <dbReference type="ARBA" id="ARBA00004496"/>
    </source>
</evidence>
<feature type="site" description="Contributes to substrate recognition" evidence="11">
    <location>
        <position position="115"/>
    </location>
</feature>
<feature type="binding site" evidence="12">
    <location>
        <position position="103"/>
    </location>
    <ligand>
        <name>Zn(2+)</name>
        <dbReference type="ChEBI" id="CHEBI:29105"/>
    </ligand>
</feature>
<keyword evidence="7 9" id="KW-0119">Carbohydrate metabolism</keyword>
<dbReference type="EMBL" id="JAQMRD010000024">
    <property type="protein sequence ID" value="MDB9224427.1"/>
    <property type="molecule type" value="Genomic_DNA"/>
</dbReference>
<dbReference type="EMBL" id="JAKNDN010000034">
    <property type="protein sequence ID" value="MCG4961351.1"/>
    <property type="molecule type" value="Genomic_DNA"/>
</dbReference>
<keyword evidence="12" id="KW-0460">Magnesium</keyword>
<evidence type="ECO:0000256" key="12">
    <source>
        <dbReference type="PIRSR" id="PIRSR004682-4"/>
    </source>
</evidence>
<feature type="active site" description="Proton donor" evidence="10">
    <location>
        <position position="22"/>
    </location>
</feature>
<dbReference type="InterPro" id="IPR036412">
    <property type="entry name" value="HAD-like_sf"/>
</dbReference>
<dbReference type="Proteomes" id="UP001199750">
    <property type="component" value="Unassembled WGS sequence"/>
</dbReference>
<dbReference type="GO" id="GO:0005737">
    <property type="term" value="C:cytoplasm"/>
    <property type="evidence" value="ECO:0007669"/>
    <property type="project" value="UniProtKB-SubCell"/>
</dbReference>
<dbReference type="CDD" id="cd07503">
    <property type="entry name" value="HAD_HisB-N"/>
    <property type="match status" value="1"/>
</dbReference>
<dbReference type="NCBIfam" id="TIGR01656">
    <property type="entry name" value="Histidinol-ppas"/>
    <property type="match status" value="1"/>
</dbReference>
<reference evidence="14" key="2">
    <citation type="submission" date="2023-01" db="EMBL/GenBank/DDBJ databases">
        <title>Human gut microbiome strain richness.</title>
        <authorList>
            <person name="Chen-Liaw A."/>
        </authorList>
    </citation>
    <scope>NUCLEOTIDE SEQUENCE</scope>
    <source>
        <strain evidence="14">RTP21484st1_B7_RTP21484_190118</strain>
    </source>
</reference>
<dbReference type="Proteomes" id="UP001212263">
    <property type="component" value="Unassembled WGS sequence"/>
</dbReference>
<dbReference type="AlphaFoldDB" id="A0AAW6FMG9"/>
<accession>A0AAW6FMG9</accession>
<feature type="site" description="Stabilizes the phosphoryl group" evidence="11">
    <location>
        <position position="64"/>
    </location>
</feature>
<feature type="binding site" evidence="12">
    <location>
        <position position="141"/>
    </location>
    <ligand>
        <name>Mg(2+)</name>
        <dbReference type="ChEBI" id="CHEBI:18420"/>
    </ligand>
</feature>
<feature type="active site" description="Nucleophile" evidence="10">
    <location>
        <position position="20"/>
    </location>
</feature>
<comment type="cofactor">
    <cofactor evidence="12">
        <name>Zn(2+)</name>
        <dbReference type="ChEBI" id="CHEBI:29105"/>
    </cofactor>
</comment>
<evidence type="ECO:0000313" key="15">
    <source>
        <dbReference type="Proteomes" id="UP001212263"/>
    </source>
</evidence>
<dbReference type="GeneID" id="61273892"/>
<evidence type="ECO:0000313" key="14">
    <source>
        <dbReference type="EMBL" id="MDB9224427.1"/>
    </source>
</evidence>
<dbReference type="Gene3D" id="3.40.50.1000">
    <property type="entry name" value="HAD superfamily/HAD-like"/>
    <property type="match status" value="1"/>
</dbReference>
<evidence type="ECO:0000313" key="13">
    <source>
        <dbReference type="EMBL" id="MCG4961351.1"/>
    </source>
</evidence>
<dbReference type="GO" id="GO:0046872">
    <property type="term" value="F:metal ion binding"/>
    <property type="evidence" value="ECO:0007669"/>
    <property type="project" value="UniProtKB-KW"/>
</dbReference>
<dbReference type="GO" id="GO:0016791">
    <property type="term" value="F:phosphatase activity"/>
    <property type="evidence" value="ECO:0007669"/>
    <property type="project" value="InterPro"/>
</dbReference>
<comment type="subunit">
    <text evidence="3">Monomer.</text>
</comment>
<evidence type="ECO:0000256" key="7">
    <source>
        <dbReference type="ARBA" id="ARBA00023277"/>
    </source>
</evidence>
<dbReference type="InterPro" id="IPR013954">
    <property type="entry name" value="PNK3P"/>
</dbReference>
<feature type="binding site" evidence="12">
    <location>
        <position position="20"/>
    </location>
    <ligand>
        <name>Mg(2+)</name>
        <dbReference type="ChEBI" id="CHEBI:18420"/>
    </ligand>
</feature>